<gene>
    <name evidence="2" type="ORF">EJ06DRAFT_62206</name>
</gene>
<name>A0A6G1HUJ1_9PEZI</name>
<evidence type="ECO:0008006" key="4">
    <source>
        <dbReference type="Google" id="ProtNLM"/>
    </source>
</evidence>
<keyword evidence="1" id="KW-0732">Signal</keyword>
<proteinExistence type="predicted"/>
<evidence type="ECO:0000313" key="3">
    <source>
        <dbReference type="Proteomes" id="UP000799640"/>
    </source>
</evidence>
<dbReference type="Proteomes" id="UP000799640">
    <property type="component" value="Unassembled WGS sequence"/>
</dbReference>
<evidence type="ECO:0000313" key="2">
    <source>
        <dbReference type="EMBL" id="KAF2399690.1"/>
    </source>
</evidence>
<sequence length="380" mass="43508">MQDFLVTTAVLLLPNLRSLGLGFDICWNAVYSLRFLPDVIACDLGRTVLQDLTAVSLGPNTFEDGACFHKLAPFLLLPRLTVLKASRIQSCKRCCQQYSWNLKRPIAAPLAELVLHDTRFGSPNGLYHFLEPLKFLHSFTLECWHLERNSRDLTRPAPVVSPPWKDQKIESMDEPRLGAEDFCAHFDTPIPLESLSESPLDVGFKASEFLNCIADTHGRSLKQLKFTYLGEAGIPRSQQILHFNRSSRLTHLEYSAQMVRPSRAAFHTPRGTRFHPRSLTGILPPSIKDVRIHVGQVYCHMRPLLWRIPHERERVPQLRKVIFYHQMSAYGDEPVDIKGHFSAIHDMTRLLVREVGVRVSLRERYKSNIGAWEERRSLGL</sequence>
<organism evidence="2 3">
    <name type="scientific">Trichodelitschia bisporula</name>
    <dbReference type="NCBI Taxonomy" id="703511"/>
    <lineage>
        <taxon>Eukaryota</taxon>
        <taxon>Fungi</taxon>
        <taxon>Dikarya</taxon>
        <taxon>Ascomycota</taxon>
        <taxon>Pezizomycotina</taxon>
        <taxon>Dothideomycetes</taxon>
        <taxon>Dothideomycetes incertae sedis</taxon>
        <taxon>Phaeotrichales</taxon>
        <taxon>Phaeotrichaceae</taxon>
        <taxon>Trichodelitschia</taxon>
    </lineage>
</organism>
<accession>A0A6G1HUJ1</accession>
<dbReference type="AlphaFoldDB" id="A0A6G1HUJ1"/>
<protein>
    <recommendedName>
        <fullName evidence="4">F-box domain-containing protein</fullName>
    </recommendedName>
</protein>
<dbReference type="EMBL" id="ML996697">
    <property type="protein sequence ID" value="KAF2399690.1"/>
    <property type="molecule type" value="Genomic_DNA"/>
</dbReference>
<reference evidence="2" key="1">
    <citation type="journal article" date="2020" name="Stud. Mycol.">
        <title>101 Dothideomycetes genomes: a test case for predicting lifestyles and emergence of pathogens.</title>
        <authorList>
            <person name="Haridas S."/>
            <person name="Albert R."/>
            <person name="Binder M."/>
            <person name="Bloem J."/>
            <person name="Labutti K."/>
            <person name="Salamov A."/>
            <person name="Andreopoulos B."/>
            <person name="Baker S."/>
            <person name="Barry K."/>
            <person name="Bills G."/>
            <person name="Bluhm B."/>
            <person name="Cannon C."/>
            <person name="Castanera R."/>
            <person name="Culley D."/>
            <person name="Daum C."/>
            <person name="Ezra D."/>
            <person name="Gonzalez J."/>
            <person name="Henrissat B."/>
            <person name="Kuo A."/>
            <person name="Liang C."/>
            <person name="Lipzen A."/>
            <person name="Lutzoni F."/>
            <person name="Magnuson J."/>
            <person name="Mondo S."/>
            <person name="Nolan M."/>
            <person name="Ohm R."/>
            <person name="Pangilinan J."/>
            <person name="Park H.-J."/>
            <person name="Ramirez L."/>
            <person name="Alfaro M."/>
            <person name="Sun H."/>
            <person name="Tritt A."/>
            <person name="Yoshinaga Y."/>
            <person name="Zwiers L.-H."/>
            <person name="Turgeon B."/>
            <person name="Goodwin S."/>
            <person name="Spatafora J."/>
            <person name="Crous P."/>
            <person name="Grigoriev I."/>
        </authorList>
    </citation>
    <scope>NUCLEOTIDE SEQUENCE</scope>
    <source>
        <strain evidence="2">CBS 262.69</strain>
    </source>
</reference>
<evidence type="ECO:0000256" key="1">
    <source>
        <dbReference type="SAM" id="SignalP"/>
    </source>
</evidence>
<keyword evidence="3" id="KW-1185">Reference proteome</keyword>
<feature type="chain" id="PRO_5026032384" description="F-box domain-containing protein" evidence="1">
    <location>
        <begin position="23"/>
        <end position="380"/>
    </location>
</feature>
<feature type="signal peptide" evidence="1">
    <location>
        <begin position="1"/>
        <end position="22"/>
    </location>
</feature>